<dbReference type="Proteomes" id="UP000199149">
    <property type="component" value="Unassembled WGS sequence"/>
</dbReference>
<dbReference type="AlphaFoldDB" id="A0A1I4Y7N2"/>
<evidence type="ECO:0000259" key="1">
    <source>
        <dbReference type="Pfam" id="PF06057"/>
    </source>
</evidence>
<dbReference type="OrthoDB" id="641022at2"/>
<organism evidence="2 3">
    <name type="scientific">Algoriella xinjiangensis</name>
    <dbReference type="NCBI Taxonomy" id="684065"/>
    <lineage>
        <taxon>Bacteria</taxon>
        <taxon>Pseudomonadati</taxon>
        <taxon>Bacteroidota</taxon>
        <taxon>Flavobacteriia</taxon>
        <taxon>Flavobacteriales</taxon>
        <taxon>Weeksellaceae</taxon>
        <taxon>Algoriella</taxon>
    </lineage>
</organism>
<evidence type="ECO:0000313" key="2">
    <source>
        <dbReference type="EMBL" id="SFN34086.1"/>
    </source>
</evidence>
<dbReference type="Gene3D" id="3.40.50.1820">
    <property type="entry name" value="alpha/beta hydrolase"/>
    <property type="match status" value="1"/>
</dbReference>
<reference evidence="3" key="1">
    <citation type="submission" date="2016-10" db="EMBL/GenBank/DDBJ databases">
        <authorList>
            <person name="Varghese N."/>
            <person name="Submissions S."/>
        </authorList>
    </citation>
    <scope>NUCLEOTIDE SEQUENCE [LARGE SCALE GENOMIC DNA]</scope>
    <source>
        <strain evidence="3">XJ109</strain>
    </source>
</reference>
<dbReference type="EMBL" id="FOUZ01000010">
    <property type="protein sequence ID" value="SFN34086.1"/>
    <property type="molecule type" value="Genomic_DNA"/>
</dbReference>
<dbReference type="InterPro" id="IPR029058">
    <property type="entry name" value="AB_hydrolase_fold"/>
</dbReference>
<keyword evidence="3" id="KW-1185">Reference proteome</keyword>
<accession>A0A1I4Y7N2</accession>
<dbReference type="SUPFAM" id="SSF53474">
    <property type="entry name" value="alpha/beta-Hydrolases"/>
    <property type="match status" value="1"/>
</dbReference>
<name>A0A1I4Y7N2_9FLAO</name>
<proteinExistence type="predicted"/>
<feature type="domain" description="Bacterial virulence" evidence="1">
    <location>
        <begin position="50"/>
        <end position="233"/>
    </location>
</feature>
<protein>
    <submittedName>
        <fullName evidence="2">Virulence protein (VirJ)</fullName>
    </submittedName>
</protein>
<dbReference type="STRING" id="684065.SAMN05421738_110157"/>
<gene>
    <name evidence="2" type="ORF">SAMN05421738_110157</name>
</gene>
<dbReference type="Pfam" id="PF06057">
    <property type="entry name" value="VirJ"/>
    <property type="match status" value="1"/>
</dbReference>
<evidence type="ECO:0000313" key="3">
    <source>
        <dbReference type="Proteomes" id="UP000199149"/>
    </source>
</evidence>
<sequence length="234" mass="27124">MKTQAVIFFSILILLIGFYIIRTKGDDVDINTPLPLKIWTKNNNDLPIIFYLSGDAGIGPFSSKICTNLHQNGYDIYALNSKVYYWNKQDPKNTAEVISQYLEKIFKNHSNQKIIFIGYSFGSDVLPFIINNLPKNTTNRIENIILLDPYESADFEIYYKNLIFESVSGQWQTIPAINQLPPIKLSIILSDYGEKYPYNKINHHKNIIHLGGNHHFNRDYKLVTKTILNQIEKY</sequence>
<dbReference type="RefSeq" id="WP_092908721.1">
    <property type="nucleotide sequence ID" value="NZ_FOUZ01000010.1"/>
</dbReference>
<dbReference type="InterPro" id="IPR010333">
    <property type="entry name" value="VirJ"/>
</dbReference>